<evidence type="ECO:0000313" key="2">
    <source>
        <dbReference type="Proteomes" id="UP000053455"/>
    </source>
</evidence>
<keyword evidence="2" id="KW-1185">Reference proteome</keyword>
<reference evidence="1 2" key="1">
    <citation type="submission" date="2015-04" db="EMBL/GenBank/DDBJ databases">
        <title>The draft genome sequence of Erythrobacter marinus HWDM-33.</title>
        <authorList>
            <person name="Zhuang L."/>
            <person name="Liu Y."/>
            <person name="Shao Z."/>
        </authorList>
    </citation>
    <scope>NUCLEOTIDE SEQUENCE [LARGE SCALE GENOMIC DNA]</scope>
    <source>
        <strain evidence="1 2">HWDM-33</strain>
    </source>
</reference>
<comment type="caution">
    <text evidence="1">The sequence shown here is derived from an EMBL/GenBank/DDBJ whole genome shotgun (WGS) entry which is preliminary data.</text>
</comment>
<dbReference type="PATRIC" id="fig|874156.12.peg.1728"/>
<evidence type="ECO:0008006" key="3">
    <source>
        <dbReference type="Google" id="ProtNLM"/>
    </source>
</evidence>
<dbReference type="SUPFAM" id="SSF52540">
    <property type="entry name" value="P-loop containing nucleoside triphosphate hydrolases"/>
    <property type="match status" value="1"/>
</dbReference>
<gene>
    <name evidence="1" type="ORF">AAV99_08390</name>
</gene>
<organism evidence="1 2">
    <name type="scientific">Aurantiacibacter marinus</name>
    <dbReference type="NCBI Taxonomy" id="874156"/>
    <lineage>
        <taxon>Bacteria</taxon>
        <taxon>Pseudomonadati</taxon>
        <taxon>Pseudomonadota</taxon>
        <taxon>Alphaproteobacteria</taxon>
        <taxon>Sphingomonadales</taxon>
        <taxon>Erythrobacteraceae</taxon>
        <taxon>Aurantiacibacter</taxon>
    </lineage>
</organism>
<dbReference type="AlphaFoldDB" id="A0A0H0XMY8"/>
<name>A0A0H0XMY8_9SPHN</name>
<dbReference type="EMBL" id="LBHU01000002">
    <property type="protein sequence ID" value="KLI63734.1"/>
    <property type="molecule type" value="Genomic_DNA"/>
</dbReference>
<protein>
    <recommendedName>
        <fullName evidence="3">Sulfotransferase domain-containing protein</fullName>
    </recommendedName>
</protein>
<dbReference type="InterPro" id="IPR027417">
    <property type="entry name" value="P-loop_NTPase"/>
</dbReference>
<evidence type="ECO:0000313" key="1">
    <source>
        <dbReference type="EMBL" id="KLI63734.1"/>
    </source>
</evidence>
<sequence>MGRPALFFPFARLTGNRQLLDHDTELVVDGFPRSGNSFAEAAFLHSQRARGIALKSHAHSPAQILRAMDKGVAAVLLLRDPDDAVASMIAASGVDQPDIHYRDYCAYYRPLKGREAGFVITPFALLLERFDLVVQAINARFGMALDTPEVHDEFVQSVNSVRDRVSIARVGRAPNYSPHSEWGVAGNRAGQAAILTRLGTLDGLPSRQAALKLHAYFAAHVDTLSAGDPA</sequence>
<dbReference type="STRING" id="874156.GCA_001021555_01640"/>
<dbReference type="Proteomes" id="UP000053455">
    <property type="component" value="Unassembled WGS sequence"/>
</dbReference>
<accession>A0A0H0XMY8</accession>
<proteinExistence type="predicted"/>